<sequence>MNINPLESTAELIQASPSGAIASGGALPIALHEESTSEQLLLSIYNSVEASIFVVDVLENGDFRYVGLNPTHERWTGIRKDDLRGKTPEEVLSPVDAANVRQHYSECVRCSKTICYEQCLQFQGIPSWWKTTLTPLRNSNSRIYRLIGTSKNITAIKQAEAGGIDAQREELLKAIAEQIHSGVELQIIINQTVKRIRSFLESDRVIIYRFQVDWSGIIIAESTIVAGTSLLGTNIKDTCFSEKYIERYKRGGIQVLEDIYAAGLHPCQIDLLASFQVKANVVVPILLKQDLWGLLIVHHCRSPRQWQQTEIDLLKQIATQLGIAVQQTQLQQQIETLKAQFNSQMQLIFNYEAVVRRITEKIRDSLDETQVLQTVTQELAKVLKADSCQIEFYNNCCSVATVAYEYTNSKFPCQESSRQIADFPEIYQQLLQKEPLQFVQVVGVNPQAVMTLACPIFDAQKIWGNLWLTRQTQEAFAEFEIQLVQQIANECAIAICQARLYKAAQAQVKELEKLKHLKNDFLRTLSHELRTPITSISLAAQTLESVLQQEGVLEIELVPQLFGILENECERESKLINDLLTLTYLEADIEPMTLIAIDLQTWLPSIVEPYRERIYCQQQQLSLSIAKELPSLQIDITDLERIITELLNNACKYTPGGEAIAVSAYLKADTVCLSVSNTGVEIPSDELSRIFDPFYRIPKNDPWKYGGTGLGLALVKKMVKHLKATIDVESADNKTTFTIQF</sequence>
<dbReference type="Pfam" id="PF08448">
    <property type="entry name" value="PAS_4"/>
    <property type="match status" value="1"/>
</dbReference>
<dbReference type="EC" id="2.7.13.3" evidence="3"/>
<evidence type="ECO:0000256" key="7">
    <source>
        <dbReference type="ARBA" id="ARBA00023012"/>
    </source>
</evidence>
<dbReference type="PROSITE" id="PS50046">
    <property type="entry name" value="PHYTOCHROME_2"/>
    <property type="match status" value="1"/>
</dbReference>
<reference evidence="12 13" key="1">
    <citation type="journal article" date="2015" name="Genome Announc.">
        <title>Draft Genome Sequence of Cyanobacterium Hassallia byssoidea Strain VB512170, Isolated from Monuments in India.</title>
        <authorList>
            <person name="Singh D."/>
            <person name="Chandrababunaidu M.M."/>
            <person name="Panda A."/>
            <person name="Sen D."/>
            <person name="Bhattacharyya S."/>
            <person name="Adhikary S.P."/>
            <person name="Tripathy S."/>
        </authorList>
    </citation>
    <scope>NUCLEOTIDE SEQUENCE [LARGE SCALE GENOMIC DNA]</scope>
    <source>
        <strain evidence="12 13">VB512170</strain>
    </source>
</reference>
<dbReference type="InterPro" id="IPR016132">
    <property type="entry name" value="Phyto_chromo_attachment"/>
</dbReference>
<dbReference type="Pfam" id="PF01590">
    <property type="entry name" value="GAF"/>
    <property type="match status" value="2"/>
</dbReference>
<comment type="catalytic activity">
    <reaction evidence="1">
        <text>ATP + protein L-histidine = ADP + protein N-phospho-L-histidine.</text>
        <dbReference type="EC" id="2.7.13.3"/>
    </reaction>
</comment>
<dbReference type="InterPro" id="IPR036097">
    <property type="entry name" value="HisK_dim/P_sf"/>
</dbReference>
<dbReference type="SUPFAM" id="SSF55874">
    <property type="entry name" value="ATPase domain of HSP90 chaperone/DNA topoisomerase II/histidine kinase"/>
    <property type="match status" value="1"/>
</dbReference>
<dbReference type="Gene3D" id="3.30.450.20">
    <property type="entry name" value="PAS domain"/>
    <property type="match status" value="1"/>
</dbReference>
<comment type="similarity">
    <text evidence="2">In the N-terminal section; belongs to the phytochrome family.</text>
</comment>
<evidence type="ECO:0000256" key="6">
    <source>
        <dbReference type="ARBA" id="ARBA00022777"/>
    </source>
</evidence>
<dbReference type="GO" id="GO:0004721">
    <property type="term" value="F:phosphoprotein phosphatase activity"/>
    <property type="evidence" value="ECO:0007669"/>
    <property type="project" value="TreeGrafter"/>
</dbReference>
<dbReference type="PROSITE" id="PS50109">
    <property type="entry name" value="HIS_KIN"/>
    <property type="match status" value="1"/>
</dbReference>
<name>A0A846H8C4_9CYAN</name>
<dbReference type="SUPFAM" id="SSF47384">
    <property type="entry name" value="Homodimeric domain of signal transducing histidine kinase"/>
    <property type="match status" value="1"/>
</dbReference>
<keyword evidence="13" id="KW-1185">Reference proteome</keyword>
<evidence type="ECO:0000256" key="5">
    <source>
        <dbReference type="ARBA" id="ARBA00022679"/>
    </source>
</evidence>
<dbReference type="EMBL" id="JTCM02000025">
    <property type="protein sequence ID" value="NEU73545.1"/>
    <property type="molecule type" value="Genomic_DNA"/>
</dbReference>
<evidence type="ECO:0000313" key="12">
    <source>
        <dbReference type="EMBL" id="NEU73545.1"/>
    </source>
</evidence>
<dbReference type="SUPFAM" id="SSF55785">
    <property type="entry name" value="PYP-like sensor domain (PAS domain)"/>
    <property type="match status" value="1"/>
</dbReference>
<gene>
    <name evidence="12" type="ORF">PI95_013460</name>
</gene>
<dbReference type="Gene3D" id="3.30.565.10">
    <property type="entry name" value="Histidine kinase-like ATPase, C-terminal domain"/>
    <property type="match status" value="1"/>
</dbReference>
<dbReference type="GO" id="GO:0005886">
    <property type="term" value="C:plasma membrane"/>
    <property type="evidence" value="ECO:0007669"/>
    <property type="project" value="TreeGrafter"/>
</dbReference>
<dbReference type="InterPro" id="IPR013656">
    <property type="entry name" value="PAS_4"/>
</dbReference>
<dbReference type="Pfam" id="PF00512">
    <property type="entry name" value="HisKA"/>
    <property type="match status" value="1"/>
</dbReference>
<evidence type="ECO:0000256" key="1">
    <source>
        <dbReference type="ARBA" id="ARBA00000085"/>
    </source>
</evidence>
<dbReference type="SMART" id="SM00387">
    <property type="entry name" value="HATPase_c"/>
    <property type="match status" value="1"/>
</dbReference>
<dbReference type="InterPro" id="IPR035965">
    <property type="entry name" value="PAS-like_dom_sf"/>
</dbReference>
<dbReference type="InterPro" id="IPR003594">
    <property type="entry name" value="HATPase_dom"/>
</dbReference>
<keyword evidence="4" id="KW-0597">Phosphoprotein</keyword>
<protein>
    <recommendedName>
        <fullName evidence="3">histidine kinase</fullName>
        <ecNumber evidence="3">2.7.13.3</ecNumber>
    </recommendedName>
</protein>
<organism evidence="12 13">
    <name type="scientific">Hassallia byssoidea VB512170</name>
    <dbReference type="NCBI Taxonomy" id="1304833"/>
    <lineage>
        <taxon>Bacteria</taxon>
        <taxon>Bacillati</taxon>
        <taxon>Cyanobacteriota</taxon>
        <taxon>Cyanophyceae</taxon>
        <taxon>Nostocales</taxon>
        <taxon>Tolypothrichaceae</taxon>
        <taxon>Hassallia</taxon>
    </lineage>
</organism>
<dbReference type="Gene3D" id="3.30.450.40">
    <property type="match status" value="2"/>
</dbReference>
<dbReference type="InterPro" id="IPR003018">
    <property type="entry name" value="GAF"/>
</dbReference>
<dbReference type="Gene3D" id="1.10.287.130">
    <property type="match status" value="1"/>
</dbReference>
<dbReference type="PANTHER" id="PTHR45453:SF1">
    <property type="entry name" value="PHOSPHATE REGULON SENSOR PROTEIN PHOR"/>
    <property type="match status" value="1"/>
</dbReference>
<dbReference type="InterPro" id="IPR005467">
    <property type="entry name" value="His_kinase_dom"/>
</dbReference>
<evidence type="ECO:0000256" key="2">
    <source>
        <dbReference type="ARBA" id="ARBA00006402"/>
    </source>
</evidence>
<proteinExistence type="inferred from homology"/>
<keyword evidence="5" id="KW-0808">Transferase</keyword>
<evidence type="ECO:0000259" key="9">
    <source>
        <dbReference type="PROSITE" id="PS50046"/>
    </source>
</evidence>
<dbReference type="InterPro" id="IPR003661">
    <property type="entry name" value="HisK_dim/P_dom"/>
</dbReference>
<dbReference type="InterPro" id="IPR000014">
    <property type="entry name" value="PAS"/>
</dbReference>
<keyword evidence="7" id="KW-0902">Two-component regulatory system</keyword>
<dbReference type="PROSITE" id="PS50112">
    <property type="entry name" value="PAS"/>
    <property type="match status" value="1"/>
</dbReference>
<feature type="domain" description="Histidine kinase" evidence="10">
    <location>
        <begin position="524"/>
        <end position="741"/>
    </location>
</feature>
<keyword evidence="6" id="KW-0418">Kinase</keyword>
<dbReference type="SMART" id="SM00388">
    <property type="entry name" value="HisKA"/>
    <property type="match status" value="1"/>
</dbReference>
<feature type="domain" description="PAS" evidence="11">
    <location>
        <begin position="37"/>
        <end position="111"/>
    </location>
</feature>
<keyword evidence="8" id="KW-0472">Membrane</keyword>
<dbReference type="InterPro" id="IPR050351">
    <property type="entry name" value="BphY/WalK/GraS-like"/>
</dbReference>
<dbReference type="CDD" id="cd00082">
    <property type="entry name" value="HisKA"/>
    <property type="match status" value="1"/>
</dbReference>
<dbReference type="InterPro" id="IPR036890">
    <property type="entry name" value="HATPase_C_sf"/>
</dbReference>
<evidence type="ECO:0000256" key="8">
    <source>
        <dbReference type="ARBA" id="ARBA00023136"/>
    </source>
</evidence>
<dbReference type="InterPro" id="IPR029016">
    <property type="entry name" value="GAF-like_dom_sf"/>
</dbReference>
<dbReference type="AlphaFoldDB" id="A0A846H8C4"/>
<evidence type="ECO:0000256" key="4">
    <source>
        <dbReference type="ARBA" id="ARBA00022553"/>
    </source>
</evidence>
<dbReference type="GO" id="GO:0016036">
    <property type="term" value="P:cellular response to phosphate starvation"/>
    <property type="evidence" value="ECO:0007669"/>
    <property type="project" value="TreeGrafter"/>
</dbReference>
<evidence type="ECO:0000256" key="3">
    <source>
        <dbReference type="ARBA" id="ARBA00012438"/>
    </source>
</evidence>
<accession>A0A846H8C4</accession>
<evidence type="ECO:0000313" key="13">
    <source>
        <dbReference type="Proteomes" id="UP000031549"/>
    </source>
</evidence>
<dbReference type="GO" id="GO:0000155">
    <property type="term" value="F:phosphorelay sensor kinase activity"/>
    <property type="evidence" value="ECO:0007669"/>
    <property type="project" value="InterPro"/>
</dbReference>
<dbReference type="InterPro" id="IPR004358">
    <property type="entry name" value="Sig_transdc_His_kin-like_C"/>
</dbReference>
<evidence type="ECO:0000259" key="11">
    <source>
        <dbReference type="PROSITE" id="PS50112"/>
    </source>
</evidence>
<comment type="caution">
    <text evidence="12">The sequence shown here is derived from an EMBL/GenBank/DDBJ whole genome shotgun (WGS) entry which is preliminary data.</text>
</comment>
<dbReference type="SUPFAM" id="SSF55781">
    <property type="entry name" value="GAF domain-like"/>
    <property type="match status" value="2"/>
</dbReference>
<dbReference type="Proteomes" id="UP000031549">
    <property type="component" value="Unassembled WGS sequence"/>
</dbReference>
<evidence type="ECO:0000259" key="10">
    <source>
        <dbReference type="PROSITE" id="PS50109"/>
    </source>
</evidence>
<feature type="domain" description="Phytochrome chromophore attachment site" evidence="9">
    <location>
        <begin position="184"/>
        <end position="320"/>
    </location>
</feature>
<dbReference type="Pfam" id="PF02518">
    <property type="entry name" value="HATPase_c"/>
    <property type="match status" value="1"/>
</dbReference>
<dbReference type="CDD" id="cd00130">
    <property type="entry name" value="PAS"/>
    <property type="match status" value="1"/>
</dbReference>
<dbReference type="RefSeq" id="WP_039740979.1">
    <property type="nucleotide sequence ID" value="NZ_JTCM02000025.1"/>
</dbReference>
<dbReference type="NCBIfam" id="TIGR00229">
    <property type="entry name" value="sensory_box"/>
    <property type="match status" value="1"/>
</dbReference>
<dbReference type="PANTHER" id="PTHR45453">
    <property type="entry name" value="PHOSPHATE REGULON SENSOR PROTEIN PHOR"/>
    <property type="match status" value="1"/>
</dbReference>
<dbReference type="SMART" id="SM00065">
    <property type="entry name" value="GAF"/>
    <property type="match status" value="2"/>
</dbReference>
<dbReference type="PRINTS" id="PR00344">
    <property type="entry name" value="BCTRLSENSOR"/>
</dbReference>